<proteinExistence type="predicted"/>
<evidence type="ECO:0000313" key="7">
    <source>
        <dbReference type="EMBL" id="KEO89384.1"/>
    </source>
</evidence>
<dbReference type="Pfam" id="PF01323">
    <property type="entry name" value="DSBA"/>
    <property type="match status" value="1"/>
</dbReference>
<comment type="caution">
    <text evidence="7">The sequence shown here is derived from an EMBL/GenBank/DDBJ whole genome shotgun (WGS) entry which is preliminary data.</text>
</comment>
<dbReference type="InterPro" id="IPR001853">
    <property type="entry name" value="DSBA-like_thioredoxin_dom"/>
</dbReference>
<dbReference type="GO" id="GO:0016491">
    <property type="term" value="F:oxidoreductase activity"/>
    <property type="evidence" value="ECO:0007669"/>
    <property type="project" value="UniProtKB-KW"/>
</dbReference>
<evidence type="ECO:0000256" key="1">
    <source>
        <dbReference type="ARBA" id="ARBA00022729"/>
    </source>
</evidence>
<evidence type="ECO:0000256" key="5">
    <source>
        <dbReference type="SAM" id="Phobius"/>
    </source>
</evidence>
<accession>A0A074M7J2</accession>
<dbReference type="STRING" id="1044.EH31_12115"/>
<dbReference type="RefSeq" id="WP_051699208.1">
    <property type="nucleotide sequence ID" value="NZ_JMIW01000005.1"/>
</dbReference>
<evidence type="ECO:0000259" key="6">
    <source>
        <dbReference type="PROSITE" id="PS51352"/>
    </source>
</evidence>
<gene>
    <name evidence="7" type="ORF">EH31_12115</name>
</gene>
<sequence>MTQNTQNSGISPTRQSLLTALLALTFGFLGAALWSYTGLADNRTRAYLMDNPSILQDVAQALAAEDARDRLASVKDELYTPFPGAIMGNPEGSKVLVEFTDYNCPYCAGSFQDISRLVAEDPELKIIMREWPIFEGSELAARMALAAAKQGQYQAFHSALFQRGDTSPAGVEAAAAAIGLNMEQARIDAASEEVSVELVRNLTFAQSLGFSGTPAFVTGDILMPGAVGVDRLREAIAEAQTGASAAS</sequence>
<dbReference type="InterPro" id="IPR036249">
    <property type="entry name" value="Thioredoxin-like_sf"/>
</dbReference>
<feature type="transmembrane region" description="Helical" evidence="5">
    <location>
        <begin position="20"/>
        <end position="39"/>
    </location>
</feature>
<keyword evidence="2" id="KW-0560">Oxidoreductase</keyword>
<keyword evidence="1" id="KW-0732">Signal</keyword>
<dbReference type="Proteomes" id="UP000027647">
    <property type="component" value="Unassembled WGS sequence"/>
</dbReference>
<dbReference type="CDD" id="cd03023">
    <property type="entry name" value="DsbA_Com1_like"/>
    <property type="match status" value="1"/>
</dbReference>
<keyword evidence="5" id="KW-0812">Transmembrane</keyword>
<keyword evidence="8" id="KW-1185">Reference proteome</keyword>
<dbReference type="EMBL" id="JMIW01000005">
    <property type="protein sequence ID" value="KEO89384.1"/>
    <property type="molecule type" value="Genomic_DNA"/>
</dbReference>
<protein>
    <submittedName>
        <fullName evidence="7">Membrane protein</fullName>
    </submittedName>
</protein>
<dbReference type="PANTHER" id="PTHR13887:SF14">
    <property type="entry name" value="DISULFIDE BOND FORMATION PROTEIN D"/>
    <property type="match status" value="1"/>
</dbReference>
<evidence type="ECO:0000256" key="4">
    <source>
        <dbReference type="ARBA" id="ARBA00023284"/>
    </source>
</evidence>
<dbReference type="Gene3D" id="3.40.30.10">
    <property type="entry name" value="Glutaredoxin"/>
    <property type="match status" value="1"/>
</dbReference>
<evidence type="ECO:0000256" key="3">
    <source>
        <dbReference type="ARBA" id="ARBA00023157"/>
    </source>
</evidence>
<keyword evidence="5" id="KW-1133">Transmembrane helix</keyword>
<dbReference type="PROSITE" id="PS51352">
    <property type="entry name" value="THIOREDOXIN_2"/>
    <property type="match status" value="1"/>
</dbReference>
<organism evidence="7 8">
    <name type="scientific">Erythrobacter longus</name>
    <dbReference type="NCBI Taxonomy" id="1044"/>
    <lineage>
        <taxon>Bacteria</taxon>
        <taxon>Pseudomonadati</taxon>
        <taxon>Pseudomonadota</taxon>
        <taxon>Alphaproteobacteria</taxon>
        <taxon>Sphingomonadales</taxon>
        <taxon>Erythrobacteraceae</taxon>
        <taxon>Erythrobacter/Porphyrobacter group</taxon>
        <taxon>Erythrobacter</taxon>
    </lineage>
</organism>
<dbReference type="PANTHER" id="PTHR13887">
    <property type="entry name" value="GLUTATHIONE S-TRANSFERASE KAPPA"/>
    <property type="match status" value="1"/>
</dbReference>
<dbReference type="SUPFAM" id="SSF52833">
    <property type="entry name" value="Thioredoxin-like"/>
    <property type="match status" value="1"/>
</dbReference>
<keyword evidence="5" id="KW-0472">Membrane</keyword>
<evidence type="ECO:0000256" key="2">
    <source>
        <dbReference type="ARBA" id="ARBA00023002"/>
    </source>
</evidence>
<dbReference type="InterPro" id="IPR013766">
    <property type="entry name" value="Thioredoxin_domain"/>
</dbReference>
<dbReference type="AlphaFoldDB" id="A0A074M7J2"/>
<reference evidence="7 8" key="1">
    <citation type="submission" date="2014-04" db="EMBL/GenBank/DDBJ databases">
        <title>A comprehensive comparison of genomes of Erythrobacter spp. strains.</title>
        <authorList>
            <person name="Zheng Q."/>
        </authorList>
    </citation>
    <scope>NUCLEOTIDE SEQUENCE [LARGE SCALE GENOMIC DNA]</scope>
    <source>
        <strain evidence="7 8">DSM 6997</strain>
    </source>
</reference>
<feature type="domain" description="Thioredoxin" evidence="6">
    <location>
        <begin position="53"/>
        <end position="241"/>
    </location>
</feature>
<name>A0A074M7J2_ERYLO</name>
<keyword evidence="4" id="KW-0676">Redox-active center</keyword>
<keyword evidence="3" id="KW-1015">Disulfide bond</keyword>
<evidence type="ECO:0000313" key="8">
    <source>
        <dbReference type="Proteomes" id="UP000027647"/>
    </source>
</evidence>
<dbReference type="eggNOG" id="COG1651">
    <property type="taxonomic scope" value="Bacteria"/>
</dbReference>